<name>A0A951MFQ9_9BACT</name>
<accession>A0A951MFQ9</accession>
<evidence type="ECO:0000313" key="1">
    <source>
        <dbReference type="EMBL" id="MBW3470037.1"/>
    </source>
</evidence>
<organism evidence="1 2">
    <name type="scientific">Arthrospiribacter ruber</name>
    <dbReference type="NCBI Taxonomy" id="2487934"/>
    <lineage>
        <taxon>Bacteria</taxon>
        <taxon>Pseudomonadati</taxon>
        <taxon>Bacteroidota</taxon>
        <taxon>Cytophagia</taxon>
        <taxon>Cytophagales</taxon>
        <taxon>Cyclobacteriaceae</taxon>
        <taxon>Arthrospiribacter</taxon>
    </lineage>
</organism>
<protein>
    <submittedName>
        <fullName evidence="1">Uncharacterized protein</fullName>
    </submittedName>
</protein>
<reference evidence="1 2" key="1">
    <citation type="journal article" date="2020" name="Syst. Appl. Microbiol.">
        <title>Arthrospiribacter ruber gen. nov., sp. nov., a novel bacterium isolated from Arthrospira cultures.</title>
        <authorList>
            <person name="Waleron M."/>
            <person name="Misztak A."/>
            <person name="Waleron M.M."/>
            <person name="Furmaniak M."/>
            <person name="Mrozik A."/>
            <person name="Waleron K."/>
        </authorList>
    </citation>
    <scope>NUCLEOTIDE SEQUENCE [LARGE SCALE GENOMIC DNA]</scope>
    <source>
        <strain evidence="1 2">DPMB0001</strain>
    </source>
</reference>
<gene>
    <name evidence="1" type="ORF">EGN73_19780</name>
</gene>
<dbReference type="Proteomes" id="UP000727490">
    <property type="component" value="Unassembled WGS sequence"/>
</dbReference>
<dbReference type="AlphaFoldDB" id="A0A951MFQ9"/>
<dbReference type="RefSeq" id="WP_219293579.1">
    <property type="nucleotide sequence ID" value="NZ_RPHB01000011.1"/>
</dbReference>
<dbReference type="EMBL" id="RPHB01000011">
    <property type="protein sequence ID" value="MBW3470037.1"/>
    <property type="molecule type" value="Genomic_DNA"/>
</dbReference>
<comment type="caution">
    <text evidence="1">The sequence shown here is derived from an EMBL/GenBank/DDBJ whole genome shotgun (WGS) entry which is preliminary data.</text>
</comment>
<keyword evidence="2" id="KW-1185">Reference proteome</keyword>
<proteinExistence type="predicted"/>
<sequence>MKLILTDYIASLKEEKELDSLIEELLREKGFEVTFPPKKGVRQYGVDIYAVGKDPEDNKKKVFLITVKQGNLDRKNWHGTEQSLEPSLREIVSVFVKNNIPKAHSSLPVKIIIAHNGINDPAIQQNWAGFTKEYPNFEFEIWQLETIVNMVFSSLISERLFSDEARVLLRKTIINIYNPEYDLSDYVRLIDSLIDKIKYQKTKKTRTKNLKKIKLVLGIIFSYCKKENDSRLAIKASEITILRVWKYLTDKKIPFKDEQSLLFIDLLTFKLEINEYYLSKIIPVSQIKDGFYRHSIDPVTYNLIVYEHLGILALIGLESFLLYEIFKEKNEQLARLLSVRVSQCITGVIEIFNNNKIAYNPRLDDQIIEINLIFLLLHKSDRIEVIEALLVGLIKGILDGKRLMNIAPLYSNNHEELIELEVNYSKRAKYDYKSSSMLTCLAEWTVILDNSKLYNTIRFVIEKEFAGVELTLWFPESDTESFFLTQCALPDSGYCLTGIKLPESFEDFKRIVFSEYLNNCPEQGFAFFRTGVWSIGLLASRHYRTYVFPSYWRQLIQNKSELKDD</sequence>
<evidence type="ECO:0000313" key="2">
    <source>
        <dbReference type="Proteomes" id="UP000727490"/>
    </source>
</evidence>